<name>A0AAD7T301_9TELE</name>
<evidence type="ECO:0000313" key="2">
    <source>
        <dbReference type="Proteomes" id="UP001221898"/>
    </source>
</evidence>
<proteinExistence type="predicted"/>
<organism evidence="1 2">
    <name type="scientific">Aldrovandia affinis</name>
    <dbReference type="NCBI Taxonomy" id="143900"/>
    <lineage>
        <taxon>Eukaryota</taxon>
        <taxon>Metazoa</taxon>
        <taxon>Chordata</taxon>
        <taxon>Craniata</taxon>
        <taxon>Vertebrata</taxon>
        <taxon>Euteleostomi</taxon>
        <taxon>Actinopterygii</taxon>
        <taxon>Neopterygii</taxon>
        <taxon>Teleostei</taxon>
        <taxon>Notacanthiformes</taxon>
        <taxon>Halosauridae</taxon>
        <taxon>Aldrovandia</taxon>
    </lineage>
</organism>
<gene>
    <name evidence="1" type="ORF">AAFF_G00106400</name>
</gene>
<dbReference type="AlphaFoldDB" id="A0AAD7T301"/>
<reference evidence="1" key="1">
    <citation type="journal article" date="2023" name="Science">
        <title>Genome structures resolve the early diversification of teleost fishes.</title>
        <authorList>
            <person name="Parey E."/>
            <person name="Louis A."/>
            <person name="Montfort J."/>
            <person name="Bouchez O."/>
            <person name="Roques C."/>
            <person name="Iampietro C."/>
            <person name="Lluch J."/>
            <person name="Castinel A."/>
            <person name="Donnadieu C."/>
            <person name="Desvignes T."/>
            <person name="Floi Bucao C."/>
            <person name="Jouanno E."/>
            <person name="Wen M."/>
            <person name="Mejri S."/>
            <person name="Dirks R."/>
            <person name="Jansen H."/>
            <person name="Henkel C."/>
            <person name="Chen W.J."/>
            <person name="Zahm M."/>
            <person name="Cabau C."/>
            <person name="Klopp C."/>
            <person name="Thompson A.W."/>
            <person name="Robinson-Rechavi M."/>
            <person name="Braasch I."/>
            <person name="Lecointre G."/>
            <person name="Bobe J."/>
            <person name="Postlethwait J.H."/>
            <person name="Berthelot C."/>
            <person name="Roest Crollius H."/>
            <person name="Guiguen Y."/>
        </authorList>
    </citation>
    <scope>NUCLEOTIDE SEQUENCE</scope>
    <source>
        <strain evidence="1">NC1722</strain>
    </source>
</reference>
<evidence type="ECO:0000313" key="1">
    <source>
        <dbReference type="EMBL" id="KAJ8413058.1"/>
    </source>
</evidence>
<comment type="caution">
    <text evidence="1">The sequence shown here is derived from an EMBL/GenBank/DDBJ whole genome shotgun (WGS) entry which is preliminary data.</text>
</comment>
<dbReference type="EMBL" id="JAINUG010000017">
    <property type="protein sequence ID" value="KAJ8413058.1"/>
    <property type="molecule type" value="Genomic_DNA"/>
</dbReference>
<sequence length="61" mass="6633">MLQSPGCVAVVLLSFENVEALRVKAEGKPKPPIKLLQRVGCLASHRALPEARAMADVTREH</sequence>
<dbReference type="Proteomes" id="UP001221898">
    <property type="component" value="Unassembled WGS sequence"/>
</dbReference>
<accession>A0AAD7T301</accession>
<keyword evidence="2" id="KW-1185">Reference proteome</keyword>
<protein>
    <submittedName>
        <fullName evidence="1">Uncharacterized protein</fullName>
    </submittedName>
</protein>